<reference evidence="7" key="1">
    <citation type="submission" date="2014-05" db="EMBL/GenBank/DDBJ databases">
        <title>The genome and life-stage specific transcriptomes of Globodera pallida elucidate key aspects of plant parasitism by a cyst nematode.</title>
        <authorList>
            <person name="Cotton J.A."/>
            <person name="Lilley C.J."/>
            <person name="Jones L.M."/>
            <person name="Kikuchi T."/>
            <person name="Reid A.J."/>
            <person name="Thorpe P."/>
            <person name="Tsai I.J."/>
            <person name="Beasley H."/>
            <person name="Blok V."/>
            <person name="Cock P.J.A."/>
            <person name="Van den Akker S.E."/>
            <person name="Holroyd N."/>
            <person name="Hunt M."/>
            <person name="Mantelin S."/>
            <person name="Naghra H."/>
            <person name="Pain A."/>
            <person name="Palomares-Rius J.E."/>
            <person name="Zarowiecki M."/>
            <person name="Berriman M."/>
            <person name="Jones J.T."/>
            <person name="Urwin P.E."/>
        </authorList>
    </citation>
    <scope>NUCLEOTIDE SEQUENCE [LARGE SCALE GENOMIC DNA]</scope>
    <source>
        <strain evidence="7">Lindley</strain>
    </source>
</reference>
<evidence type="ECO:0000256" key="4">
    <source>
        <dbReference type="ARBA" id="ARBA00023033"/>
    </source>
</evidence>
<keyword evidence="2" id="KW-0479">Metal-binding</keyword>
<feature type="region of interest" description="Disordered" evidence="5">
    <location>
        <begin position="260"/>
        <end position="302"/>
    </location>
</feature>
<dbReference type="SUPFAM" id="SSF48264">
    <property type="entry name" value="Cytochrome P450"/>
    <property type="match status" value="1"/>
</dbReference>
<evidence type="ECO:0000313" key="8">
    <source>
        <dbReference type="WBParaSite" id="GPLIN_001161500"/>
    </source>
</evidence>
<comment type="similarity">
    <text evidence="1">Belongs to the cytochrome P450 family.</text>
</comment>
<accession>A0A183CFG0</accession>
<dbReference type="PRINTS" id="PR00463">
    <property type="entry name" value="EP450I"/>
</dbReference>
<name>A0A183CFG0_GLOPA</name>
<feature type="transmembrane region" description="Helical" evidence="6">
    <location>
        <begin position="17"/>
        <end position="35"/>
    </location>
</feature>
<evidence type="ECO:0000256" key="5">
    <source>
        <dbReference type="SAM" id="MobiDB-lite"/>
    </source>
</evidence>
<keyword evidence="4" id="KW-0560">Oxidoreductase</keyword>
<dbReference type="InterPro" id="IPR002401">
    <property type="entry name" value="Cyt_P450_E_grp-I"/>
</dbReference>
<keyword evidence="6" id="KW-1133">Transmembrane helix</keyword>
<organism evidence="7 8">
    <name type="scientific">Globodera pallida</name>
    <name type="common">Potato cyst nematode worm</name>
    <name type="synonym">Heterodera pallida</name>
    <dbReference type="NCBI Taxonomy" id="36090"/>
    <lineage>
        <taxon>Eukaryota</taxon>
        <taxon>Metazoa</taxon>
        <taxon>Ecdysozoa</taxon>
        <taxon>Nematoda</taxon>
        <taxon>Chromadorea</taxon>
        <taxon>Rhabditida</taxon>
        <taxon>Tylenchina</taxon>
        <taxon>Tylenchomorpha</taxon>
        <taxon>Tylenchoidea</taxon>
        <taxon>Heteroderidae</taxon>
        <taxon>Heteroderinae</taxon>
        <taxon>Globodera</taxon>
    </lineage>
</organism>
<evidence type="ECO:0000256" key="3">
    <source>
        <dbReference type="ARBA" id="ARBA00023004"/>
    </source>
</evidence>
<dbReference type="GO" id="GO:0006805">
    <property type="term" value="P:xenobiotic metabolic process"/>
    <property type="evidence" value="ECO:0007669"/>
    <property type="project" value="TreeGrafter"/>
</dbReference>
<dbReference type="InterPro" id="IPR001128">
    <property type="entry name" value="Cyt_P450"/>
</dbReference>
<keyword evidence="7" id="KW-1185">Reference proteome</keyword>
<dbReference type="GO" id="GO:0016712">
    <property type="term" value="F:oxidoreductase activity, acting on paired donors, with incorporation or reduction of molecular oxygen, reduced flavin or flavoprotein as one donor, and incorporation of one atom of oxygen"/>
    <property type="evidence" value="ECO:0007669"/>
    <property type="project" value="TreeGrafter"/>
</dbReference>
<dbReference type="GO" id="GO:0005506">
    <property type="term" value="F:iron ion binding"/>
    <property type="evidence" value="ECO:0007669"/>
    <property type="project" value="InterPro"/>
</dbReference>
<dbReference type="GO" id="GO:0020037">
    <property type="term" value="F:heme binding"/>
    <property type="evidence" value="ECO:0007669"/>
    <property type="project" value="InterPro"/>
</dbReference>
<dbReference type="PANTHER" id="PTHR24300:SF375">
    <property type="entry name" value="CYTOCHROME P450 FAMILY"/>
    <property type="match status" value="1"/>
</dbReference>
<keyword evidence="3" id="KW-0408">Iron</keyword>
<feature type="compositionally biased region" description="Basic and acidic residues" evidence="5">
    <location>
        <begin position="261"/>
        <end position="277"/>
    </location>
</feature>
<dbReference type="GO" id="GO:0005737">
    <property type="term" value="C:cytoplasm"/>
    <property type="evidence" value="ECO:0007669"/>
    <property type="project" value="TreeGrafter"/>
</dbReference>
<dbReference type="InterPro" id="IPR050182">
    <property type="entry name" value="Cytochrome_P450_fam2"/>
</dbReference>
<feature type="compositionally biased region" description="Low complexity" evidence="5">
    <location>
        <begin position="286"/>
        <end position="295"/>
    </location>
</feature>
<dbReference type="AlphaFoldDB" id="A0A183CFG0"/>
<dbReference type="GO" id="GO:0006082">
    <property type="term" value="P:organic acid metabolic process"/>
    <property type="evidence" value="ECO:0007669"/>
    <property type="project" value="TreeGrafter"/>
</dbReference>
<keyword evidence="6" id="KW-0472">Membrane</keyword>
<evidence type="ECO:0000313" key="7">
    <source>
        <dbReference type="Proteomes" id="UP000050741"/>
    </source>
</evidence>
<keyword evidence="4" id="KW-0503">Monooxygenase</keyword>
<reference evidence="8" key="2">
    <citation type="submission" date="2016-06" db="UniProtKB">
        <authorList>
            <consortium name="WormBaseParasite"/>
        </authorList>
    </citation>
    <scope>IDENTIFICATION</scope>
</reference>
<dbReference type="WBParaSite" id="GPLIN_001161500">
    <property type="protein sequence ID" value="GPLIN_001161500"/>
    <property type="gene ID" value="GPLIN_001161500"/>
</dbReference>
<dbReference type="PANTHER" id="PTHR24300">
    <property type="entry name" value="CYTOCHROME P450 508A4-RELATED"/>
    <property type="match status" value="1"/>
</dbReference>
<evidence type="ECO:0000256" key="2">
    <source>
        <dbReference type="ARBA" id="ARBA00022723"/>
    </source>
</evidence>
<dbReference type="InterPro" id="IPR036396">
    <property type="entry name" value="Cyt_P450_sf"/>
</dbReference>
<evidence type="ECO:0000256" key="1">
    <source>
        <dbReference type="ARBA" id="ARBA00010617"/>
    </source>
</evidence>
<sequence>MAILVAMFGALSSANSFGLLPISLLLLSVLVWLLGKRRAVQRHQTFPPGPSPLPLIGNLAQIDLVNPHRTFVAWKRRYGPIYTVWLPKPHVVIAGEKELDEYFLSPAYADKFADRPTHSFLYGIFNKHQPDGDGIILARREVAQKNRRFALGAFRQLGISGTRGEALIRLQVDSLVRRLAEKALHEPLLDDLHSQFAFCIGNIIHHLVTGRHYGYNDSEFLQSKKLIDCVVEERLFLREIDAHVERLQLQLQLHQRQCQDGTERRHQQTADGEHVDQGDGLTTAMSEEITTATTSRRTEEEMKLLEPSLIPDNFIDAFLLASSAEEEGHVQQQQQNWHQPALCVFK</sequence>
<evidence type="ECO:0000256" key="6">
    <source>
        <dbReference type="SAM" id="Phobius"/>
    </source>
</evidence>
<dbReference type="Gene3D" id="1.10.630.10">
    <property type="entry name" value="Cytochrome P450"/>
    <property type="match status" value="1"/>
</dbReference>
<proteinExistence type="inferred from homology"/>
<protein>
    <submittedName>
        <fullName evidence="8">Cytochrome P450</fullName>
    </submittedName>
</protein>
<keyword evidence="6" id="KW-0812">Transmembrane</keyword>
<dbReference type="Pfam" id="PF00067">
    <property type="entry name" value="p450"/>
    <property type="match status" value="1"/>
</dbReference>
<dbReference type="Proteomes" id="UP000050741">
    <property type="component" value="Unassembled WGS sequence"/>
</dbReference>